<protein>
    <submittedName>
        <fullName evidence="2">Nucleotidyltransferase domain-containing protein</fullName>
    </submittedName>
</protein>
<gene>
    <name evidence="2" type="ORF">SAMN05660706_1284</name>
</gene>
<dbReference type="AlphaFoldDB" id="A0A1I6E6V7"/>
<dbReference type="Gene3D" id="3.30.460.10">
    <property type="entry name" value="Beta Polymerase, domain 2"/>
    <property type="match status" value="1"/>
</dbReference>
<dbReference type="Proteomes" id="UP000199584">
    <property type="component" value="Unassembled WGS sequence"/>
</dbReference>
<dbReference type="RefSeq" id="WP_165608357.1">
    <property type="nucleotide sequence ID" value="NZ_FOYM01000028.1"/>
</dbReference>
<dbReference type="InterPro" id="IPR043519">
    <property type="entry name" value="NT_sf"/>
</dbReference>
<dbReference type="PANTHER" id="PTHR43852:SF4">
    <property type="entry name" value="NUCLEOTIDYLTRANSFERASE"/>
    <property type="match status" value="1"/>
</dbReference>
<dbReference type="InterPro" id="IPR041633">
    <property type="entry name" value="Polbeta"/>
</dbReference>
<dbReference type="Pfam" id="PF18765">
    <property type="entry name" value="Polbeta"/>
    <property type="match status" value="1"/>
</dbReference>
<dbReference type="EMBL" id="FOYM01000028">
    <property type="protein sequence ID" value="SFR13463.1"/>
    <property type="molecule type" value="Genomic_DNA"/>
</dbReference>
<organism evidence="2 3">
    <name type="scientific">Desulfoscipio geothermicus DSM 3669</name>
    <dbReference type="NCBI Taxonomy" id="1121426"/>
    <lineage>
        <taxon>Bacteria</taxon>
        <taxon>Bacillati</taxon>
        <taxon>Bacillota</taxon>
        <taxon>Clostridia</taxon>
        <taxon>Eubacteriales</taxon>
        <taxon>Desulfallaceae</taxon>
        <taxon>Desulfoscipio</taxon>
    </lineage>
</organism>
<sequence>MIHRRPIDFTDFAAGLDRFKIKLEKHASDVIAVYLFGSCARNEFKPLSDVDIGILFVPPVKSELETRVLINAMEALHTEEVDLVVLNDAPLHIQYEAIKERKIIFCTNHERRADFETRVLMEYLDFAPIRNEFFKEYMKRLGLGG</sequence>
<dbReference type="NCBIfam" id="NF047752">
    <property type="entry name" value="MntA_antitoxin"/>
    <property type="match status" value="1"/>
</dbReference>
<dbReference type="STRING" id="39060.SAMN05660706_1284"/>
<accession>A0A1I6E6V7</accession>
<dbReference type="CDD" id="cd05403">
    <property type="entry name" value="NT_KNTase_like"/>
    <property type="match status" value="1"/>
</dbReference>
<evidence type="ECO:0000313" key="2">
    <source>
        <dbReference type="EMBL" id="SFR13463.1"/>
    </source>
</evidence>
<dbReference type="InterPro" id="IPR052930">
    <property type="entry name" value="TA_antitoxin_MntA"/>
</dbReference>
<keyword evidence="3" id="KW-1185">Reference proteome</keyword>
<keyword evidence="2" id="KW-0808">Transferase</keyword>
<dbReference type="SUPFAM" id="SSF81301">
    <property type="entry name" value="Nucleotidyltransferase"/>
    <property type="match status" value="1"/>
</dbReference>
<dbReference type="PANTHER" id="PTHR43852">
    <property type="entry name" value="NUCLEOTIDYLTRANSFERASE"/>
    <property type="match status" value="1"/>
</dbReference>
<reference evidence="3" key="1">
    <citation type="submission" date="2016-10" db="EMBL/GenBank/DDBJ databases">
        <authorList>
            <person name="Varghese N."/>
            <person name="Submissions S."/>
        </authorList>
    </citation>
    <scope>NUCLEOTIDE SEQUENCE [LARGE SCALE GENOMIC DNA]</scope>
    <source>
        <strain evidence="3">DSM 3669</strain>
    </source>
</reference>
<feature type="domain" description="Polymerase beta nucleotidyltransferase" evidence="1">
    <location>
        <begin position="25"/>
        <end position="110"/>
    </location>
</feature>
<evidence type="ECO:0000259" key="1">
    <source>
        <dbReference type="Pfam" id="PF18765"/>
    </source>
</evidence>
<dbReference type="GO" id="GO:0016740">
    <property type="term" value="F:transferase activity"/>
    <property type="evidence" value="ECO:0007669"/>
    <property type="project" value="UniProtKB-KW"/>
</dbReference>
<evidence type="ECO:0000313" key="3">
    <source>
        <dbReference type="Proteomes" id="UP000199584"/>
    </source>
</evidence>
<name>A0A1I6E6V7_9FIRM</name>
<proteinExistence type="predicted"/>